<dbReference type="RefSeq" id="WP_377975387.1">
    <property type="nucleotide sequence ID" value="NZ_JBBKYA010000002.1"/>
</dbReference>
<keyword evidence="2" id="KW-1185">Reference proteome</keyword>
<dbReference type="EMBL" id="JBBKYA010000002">
    <property type="protein sequence ID" value="MFD3275444.1"/>
    <property type="molecule type" value="Genomic_DNA"/>
</dbReference>
<comment type="caution">
    <text evidence="1">The sequence shown here is derived from an EMBL/GenBank/DDBJ whole genome shotgun (WGS) entry which is preliminary data.</text>
</comment>
<accession>A0ABW6CX04</accession>
<gene>
    <name evidence="1" type="ORF">SKC38_04290</name>
</gene>
<sequence>MLHARKALHAAILATLLIFSLFISSCSNQVISGSGGYSDVSLNRNSSEYDIKRLKEVEVVGNSFWGIPYMKNKESKNKSGFIFRFNGVSMFRTPAILPILSLLGTTVWMGVNLEPTFGYKKITYQGYGNQTISVEDKNSPNVHWAIASVLALPLAGAINNQAFPNIAVSNAMHEMNYQLVHQNPDIDVFSNPKYNITNQRGFWKTEANVKANVLGSRIRTERVVVPKP</sequence>
<evidence type="ECO:0000313" key="1">
    <source>
        <dbReference type="EMBL" id="MFD3275444.1"/>
    </source>
</evidence>
<organism evidence="1 2">
    <name type="scientific">Aquirufa echingensis</name>
    <dbReference type="NCBI Taxonomy" id="3096516"/>
    <lineage>
        <taxon>Bacteria</taxon>
        <taxon>Pseudomonadati</taxon>
        <taxon>Bacteroidota</taxon>
        <taxon>Cytophagia</taxon>
        <taxon>Cytophagales</taxon>
        <taxon>Flectobacillaceae</taxon>
        <taxon>Aquirufa</taxon>
    </lineage>
</organism>
<evidence type="ECO:0008006" key="3">
    <source>
        <dbReference type="Google" id="ProtNLM"/>
    </source>
</evidence>
<dbReference type="Proteomes" id="UP001598114">
    <property type="component" value="Unassembled WGS sequence"/>
</dbReference>
<name>A0ABW6CX04_9BACT</name>
<dbReference type="PROSITE" id="PS51257">
    <property type="entry name" value="PROKAR_LIPOPROTEIN"/>
    <property type="match status" value="1"/>
</dbReference>
<reference evidence="1 2" key="1">
    <citation type="submission" date="2024-03" db="EMBL/GenBank/DDBJ databases">
        <title>Aquirufa genome sequencing.</title>
        <authorList>
            <person name="Pitt A."/>
            <person name="Hahn M.W."/>
        </authorList>
    </citation>
    <scope>NUCLEOTIDE SEQUENCE [LARGE SCALE GENOMIC DNA]</scope>
    <source>
        <strain evidence="1 2">PLAD-142S6K</strain>
    </source>
</reference>
<proteinExistence type="predicted"/>
<evidence type="ECO:0000313" key="2">
    <source>
        <dbReference type="Proteomes" id="UP001598114"/>
    </source>
</evidence>
<protein>
    <recommendedName>
        <fullName evidence="3">Lipoprotein</fullName>
    </recommendedName>
</protein>